<dbReference type="EMBL" id="MU005579">
    <property type="protein sequence ID" value="KAF2685332.1"/>
    <property type="molecule type" value="Genomic_DNA"/>
</dbReference>
<proteinExistence type="predicted"/>
<reference evidence="2" key="1">
    <citation type="journal article" date="2020" name="Stud. Mycol.">
        <title>101 Dothideomycetes genomes: a test case for predicting lifestyles and emergence of pathogens.</title>
        <authorList>
            <person name="Haridas S."/>
            <person name="Albert R."/>
            <person name="Binder M."/>
            <person name="Bloem J."/>
            <person name="Labutti K."/>
            <person name="Salamov A."/>
            <person name="Andreopoulos B."/>
            <person name="Baker S."/>
            <person name="Barry K."/>
            <person name="Bills G."/>
            <person name="Bluhm B."/>
            <person name="Cannon C."/>
            <person name="Castanera R."/>
            <person name="Culley D."/>
            <person name="Daum C."/>
            <person name="Ezra D."/>
            <person name="Gonzalez J."/>
            <person name="Henrissat B."/>
            <person name="Kuo A."/>
            <person name="Liang C."/>
            <person name="Lipzen A."/>
            <person name="Lutzoni F."/>
            <person name="Magnuson J."/>
            <person name="Mondo S."/>
            <person name="Nolan M."/>
            <person name="Ohm R."/>
            <person name="Pangilinan J."/>
            <person name="Park H.-J."/>
            <person name="Ramirez L."/>
            <person name="Alfaro M."/>
            <person name="Sun H."/>
            <person name="Tritt A."/>
            <person name="Yoshinaga Y."/>
            <person name="Zwiers L.-H."/>
            <person name="Turgeon B."/>
            <person name="Goodwin S."/>
            <person name="Spatafora J."/>
            <person name="Crous P."/>
            <person name="Grigoriev I."/>
        </authorList>
    </citation>
    <scope>NUCLEOTIDE SEQUENCE</scope>
    <source>
        <strain evidence="2">CBS 122367</strain>
    </source>
</reference>
<evidence type="ECO:0000313" key="3">
    <source>
        <dbReference type="Proteomes" id="UP000799291"/>
    </source>
</evidence>
<keyword evidence="3" id="KW-1185">Reference proteome</keyword>
<protein>
    <submittedName>
        <fullName evidence="2">Uncharacterized protein</fullName>
    </submittedName>
</protein>
<gene>
    <name evidence="2" type="ORF">K458DRAFT_417395</name>
</gene>
<organism evidence="2 3">
    <name type="scientific">Lentithecium fluviatile CBS 122367</name>
    <dbReference type="NCBI Taxonomy" id="1168545"/>
    <lineage>
        <taxon>Eukaryota</taxon>
        <taxon>Fungi</taxon>
        <taxon>Dikarya</taxon>
        <taxon>Ascomycota</taxon>
        <taxon>Pezizomycotina</taxon>
        <taxon>Dothideomycetes</taxon>
        <taxon>Pleosporomycetidae</taxon>
        <taxon>Pleosporales</taxon>
        <taxon>Massarineae</taxon>
        <taxon>Lentitheciaceae</taxon>
        <taxon>Lentithecium</taxon>
    </lineage>
</organism>
<dbReference type="Proteomes" id="UP000799291">
    <property type="component" value="Unassembled WGS sequence"/>
</dbReference>
<sequence>MAIFSTASGDAAKSYSDLSHAMRTQTGSLIPTFAATQERSRDEPPSPPPQPPPSPSGWSRPFLDVGTTLDLVDVLALDI</sequence>
<feature type="compositionally biased region" description="Pro residues" evidence="1">
    <location>
        <begin position="45"/>
        <end position="55"/>
    </location>
</feature>
<dbReference type="AlphaFoldDB" id="A0A6G1J493"/>
<evidence type="ECO:0000256" key="1">
    <source>
        <dbReference type="SAM" id="MobiDB-lite"/>
    </source>
</evidence>
<evidence type="ECO:0000313" key="2">
    <source>
        <dbReference type="EMBL" id="KAF2685332.1"/>
    </source>
</evidence>
<accession>A0A6G1J493</accession>
<feature type="compositionally biased region" description="Polar residues" evidence="1">
    <location>
        <begin position="22"/>
        <end position="37"/>
    </location>
</feature>
<feature type="region of interest" description="Disordered" evidence="1">
    <location>
        <begin position="1"/>
        <end position="62"/>
    </location>
</feature>
<name>A0A6G1J493_9PLEO</name>